<dbReference type="AlphaFoldDB" id="A0A5M8RVD6"/>
<organism evidence="2 3">
    <name type="scientific">Bacillus swezeyi</name>
    <dbReference type="NCBI Taxonomy" id="1925020"/>
    <lineage>
        <taxon>Bacteria</taxon>
        <taxon>Bacillati</taxon>
        <taxon>Bacillota</taxon>
        <taxon>Bacilli</taxon>
        <taxon>Bacillales</taxon>
        <taxon>Bacillaceae</taxon>
        <taxon>Bacillus</taxon>
    </lineage>
</organism>
<dbReference type="EMBL" id="QSND01000002">
    <property type="protein sequence ID" value="KAA6451350.1"/>
    <property type="molecule type" value="Genomic_DNA"/>
</dbReference>
<evidence type="ECO:0000256" key="1">
    <source>
        <dbReference type="SAM" id="Coils"/>
    </source>
</evidence>
<evidence type="ECO:0000313" key="2">
    <source>
        <dbReference type="EMBL" id="KAA6451350.1"/>
    </source>
</evidence>
<feature type="coiled-coil region" evidence="1">
    <location>
        <begin position="72"/>
        <end position="99"/>
    </location>
</feature>
<comment type="caution">
    <text evidence="2">The sequence shown here is derived from an EMBL/GenBank/DDBJ whole genome shotgun (WGS) entry which is preliminary data.</text>
</comment>
<gene>
    <name evidence="2" type="ORF">DX927_11285</name>
</gene>
<dbReference type="RefSeq" id="WP_139263982.1">
    <property type="nucleotide sequence ID" value="NZ_QSND01000002.1"/>
</dbReference>
<reference evidence="2 3" key="1">
    <citation type="submission" date="2018-08" db="EMBL/GenBank/DDBJ databases">
        <title>Bacillus phenotypic plasticity.</title>
        <authorList>
            <person name="Hurtado E."/>
        </authorList>
    </citation>
    <scope>NUCLEOTIDE SEQUENCE [LARGE SCALE GENOMIC DNA]</scope>
    <source>
        <strain evidence="2 3">427</strain>
    </source>
</reference>
<protein>
    <submittedName>
        <fullName evidence="2">Uncharacterized protein</fullName>
    </submittedName>
</protein>
<dbReference type="Proteomes" id="UP000324326">
    <property type="component" value="Unassembled WGS sequence"/>
</dbReference>
<sequence length="172" mass="20566">MKTCPYCGSRVENIDHSRYHCEFCSMHIPSDLVKEDCVRISVIYRESALKKDLEKTTPELMLFPTVDLLFLLKEARTVRSDTTDEIRKLKKKNQNTKSAYFKENYDALNKEYTFVTKKMYVIENILKTRLGYIPPRLDKNFFDKYLKNVKNKTKNFEKMIDFSRYKEQNINT</sequence>
<keyword evidence="1" id="KW-0175">Coiled coil</keyword>
<evidence type="ECO:0000313" key="3">
    <source>
        <dbReference type="Proteomes" id="UP000324326"/>
    </source>
</evidence>
<accession>A0A5M8RVD6</accession>
<name>A0A5M8RVD6_9BACI</name>
<proteinExistence type="predicted"/>